<dbReference type="PROSITE" id="PS00107">
    <property type="entry name" value="PROTEIN_KINASE_ATP"/>
    <property type="match status" value="1"/>
</dbReference>
<dbReference type="Gene3D" id="3.30.10.20">
    <property type="match status" value="3"/>
</dbReference>
<dbReference type="InterPro" id="IPR005543">
    <property type="entry name" value="PASTA_dom"/>
</dbReference>
<feature type="domain" description="Protein kinase" evidence="12">
    <location>
        <begin position="12"/>
        <end position="270"/>
    </location>
</feature>
<feature type="region of interest" description="Disordered" evidence="10">
    <location>
        <begin position="291"/>
        <end position="347"/>
    </location>
</feature>
<dbReference type="Gene3D" id="1.10.510.10">
    <property type="entry name" value="Transferase(Phosphotransferase) domain 1"/>
    <property type="match status" value="1"/>
</dbReference>
<evidence type="ECO:0000256" key="7">
    <source>
        <dbReference type="ARBA" id="ARBA00047899"/>
    </source>
</evidence>
<dbReference type="EMBL" id="ADLK01000055">
    <property type="protein sequence ID" value="KMW11587.1"/>
    <property type="molecule type" value="Genomic_DNA"/>
</dbReference>
<evidence type="ECO:0000256" key="1">
    <source>
        <dbReference type="ARBA" id="ARBA00012513"/>
    </source>
</evidence>
<accession>A0A0J9BFW0</accession>
<evidence type="ECO:0000256" key="11">
    <source>
        <dbReference type="SAM" id="Phobius"/>
    </source>
</evidence>
<dbReference type="PROSITE" id="PS50011">
    <property type="entry name" value="PROTEIN_KINASE_DOM"/>
    <property type="match status" value="1"/>
</dbReference>
<evidence type="ECO:0000313" key="15">
    <source>
        <dbReference type="Proteomes" id="UP000037392"/>
    </source>
</evidence>
<comment type="catalytic activity">
    <reaction evidence="8">
        <text>L-seryl-[protein] + ATP = O-phospho-L-seryl-[protein] + ADP + H(+)</text>
        <dbReference type="Rhea" id="RHEA:17989"/>
        <dbReference type="Rhea" id="RHEA-COMP:9863"/>
        <dbReference type="Rhea" id="RHEA-COMP:11604"/>
        <dbReference type="ChEBI" id="CHEBI:15378"/>
        <dbReference type="ChEBI" id="CHEBI:29999"/>
        <dbReference type="ChEBI" id="CHEBI:30616"/>
        <dbReference type="ChEBI" id="CHEBI:83421"/>
        <dbReference type="ChEBI" id="CHEBI:456216"/>
        <dbReference type="EC" id="2.7.11.1"/>
    </reaction>
</comment>
<feature type="compositionally biased region" description="Basic and acidic residues" evidence="10">
    <location>
        <begin position="319"/>
        <end position="328"/>
    </location>
</feature>
<feature type="transmembrane region" description="Helical" evidence="11">
    <location>
        <begin position="355"/>
        <end position="375"/>
    </location>
</feature>
<reference evidence="14 15" key="1">
    <citation type="submission" date="2011-04" db="EMBL/GenBank/DDBJ databases">
        <title>The Genome Sequence of Clostridium citroniae WAL-19142.</title>
        <authorList>
            <consortium name="The Broad Institute Genome Sequencing Platform"/>
            <person name="Earl A."/>
            <person name="Ward D."/>
            <person name="Feldgarden M."/>
            <person name="Gevers D."/>
            <person name="Warren Y.A."/>
            <person name="Tyrrell K.L."/>
            <person name="Citron D.M."/>
            <person name="Goldstein E.J."/>
            <person name="Daigneault M."/>
            <person name="Allen-Vercoe E."/>
            <person name="Young S.K."/>
            <person name="Zeng Q."/>
            <person name="Gargeya S."/>
            <person name="Fitzgerald M."/>
            <person name="Haas B."/>
            <person name="Abouelleil A."/>
            <person name="Alvarado L."/>
            <person name="Arachchi H.M."/>
            <person name="Berlin A."/>
            <person name="Brown A."/>
            <person name="Chapman S.B."/>
            <person name="Chen Z."/>
            <person name="Dunbar C."/>
            <person name="Freedman E."/>
            <person name="Gearin G."/>
            <person name="Gellesch M."/>
            <person name="Goldberg J."/>
            <person name="Griggs A."/>
            <person name="Gujja S."/>
            <person name="Heilman E.R."/>
            <person name="Heiman D."/>
            <person name="Howarth C."/>
            <person name="Larson L."/>
            <person name="Lui A."/>
            <person name="MacDonald P.J."/>
            <person name="Mehta T."/>
            <person name="Montmayeur A."/>
            <person name="Murphy C."/>
            <person name="Neiman D."/>
            <person name="Pearson M."/>
            <person name="Priest M."/>
            <person name="Roberts A."/>
            <person name="Saif S."/>
            <person name="Shea T."/>
            <person name="Shenoy N."/>
            <person name="Sisk P."/>
            <person name="Stolte C."/>
            <person name="Sykes S."/>
            <person name="White J."/>
            <person name="Yandava C."/>
            <person name="Wortman J."/>
            <person name="Nusbaum C."/>
            <person name="Birren B."/>
        </authorList>
    </citation>
    <scope>NUCLEOTIDE SEQUENCE [LARGE SCALE GENOMIC DNA]</scope>
    <source>
        <strain evidence="14 15">WAL-19142</strain>
    </source>
</reference>
<evidence type="ECO:0000256" key="5">
    <source>
        <dbReference type="ARBA" id="ARBA00022777"/>
    </source>
</evidence>
<dbReference type="FunFam" id="1.10.510.10:FF:000021">
    <property type="entry name" value="Serine/threonine protein kinase"/>
    <property type="match status" value="1"/>
</dbReference>
<dbReference type="GO" id="GO:0005524">
    <property type="term" value="F:ATP binding"/>
    <property type="evidence" value="ECO:0007669"/>
    <property type="project" value="UniProtKB-UniRule"/>
</dbReference>
<evidence type="ECO:0000313" key="14">
    <source>
        <dbReference type="EMBL" id="KMW11587.1"/>
    </source>
</evidence>
<feature type="binding site" evidence="9">
    <location>
        <position position="41"/>
    </location>
    <ligand>
        <name>ATP</name>
        <dbReference type="ChEBI" id="CHEBI:30616"/>
    </ligand>
</feature>
<dbReference type="Pfam" id="PF00069">
    <property type="entry name" value="Pkinase"/>
    <property type="match status" value="1"/>
</dbReference>
<keyword evidence="11" id="KW-0472">Membrane</keyword>
<dbReference type="Pfam" id="PF03793">
    <property type="entry name" value="PASTA"/>
    <property type="match status" value="3"/>
</dbReference>
<name>A0A0J9BFW0_9FIRM</name>
<evidence type="ECO:0000256" key="6">
    <source>
        <dbReference type="ARBA" id="ARBA00022840"/>
    </source>
</evidence>
<dbReference type="InterPro" id="IPR017441">
    <property type="entry name" value="Protein_kinase_ATP_BS"/>
</dbReference>
<comment type="caution">
    <text evidence="14">The sequence shown here is derived from an EMBL/GenBank/DDBJ whole genome shotgun (WGS) entry which is preliminary data.</text>
</comment>
<dbReference type="PROSITE" id="PS00108">
    <property type="entry name" value="PROTEIN_KINASE_ST"/>
    <property type="match status" value="1"/>
</dbReference>
<organism evidence="14 15">
    <name type="scientific">[Clostridium] citroniae WAL-19142</name>
    <dbReference type="NCBI Taxonomy" id="742734"/>
    <lineage>
        <taxon>Bacteria</taxon>
        <taxon>Bacillati</taxon>
        <taxon>Bacillota</taxon>
        <taxon>Clostridia</taxon>
        <taxon>Lachnospirales</taxon>
        <taxon>Lachnospiraceae</taxon>
        <taxon>Enterocloster</taxon>
    </lineage>
</organism>
<keyword evidence="4 9" id="KW-0547">Nucleotide-binding</keyword>
<dbReference type="CDD" id="cd14014">
    <property type="entry name" value="STKc_PknB_like"/>
    <property type="match status" value="1"/>
</dbReference>
<keyword evidence="6 9" id="KW-0067">ATP-binding</keyword>
<evidence type="ECO:0000256" key="8">
    <source>
        <dbReference type="ARBA" id="ARBA00048679"/>
    </source>
</evidence>
<evidence type="ECO:0000256" key="4">
    <source>
        <dbReference type="ARBA" id="ARBA00022741"/>
    </source>
</evidence>
<keyword evidence="5" id="KW-0418">Kinase</keyword>
<dbReference type="EC" id="2.7.11.1" evidence="1"/>
<keyword evidence="2" id="KW-0723">Serine/threonine-protein kinase</keyword>
<dbReference type="InterPro" id="IPR008271">
    <property type="entry name" value="Ser/Thr_kinase_AS"/>
</dbReference>
<dbReference type="SUPFAM" id="SSF56112">
    <property type="entry name" value="Protein kinase-like (PK-like)"/>
    <property type="match status" value="1"/>
</dbReference>
<proteinExistence type="predicted"/>
<comment type="catalytic activity">
    <reaction evidence="7">
        <text>L-threonyl-[protein] + ATP = O-phospho-L-threonyl-[protein] + ADP + H(+)</text>
        <dbReference type="Rhea" id="RHEA:46608"/>
        <dbReference type="Rhea" id="RHEA-COMP:11060"/>
        <dbReference type="Rhea" id="RHEA-COMP:11605"/>
        <dbReference type="ChEBI" id="CHEBI:15378"/>
        <dbReference type="ChEBI" id="CHEBI:30013"/>
        <dbReference type="ChEBI" id="CHEBI:30616"/>
        <dbReference type="ChEBI" id="CHEBI:61977"/>
        <dbReference type="ChEBI" id="CHEBI:456216"/>
        <dbReference type="EC" id="2.7.11.1"/>
    </reaction>
</comment>
<sequence>MLNPGTYLQNRYEILERIGSGGMSVVYKAQCHTLNRPVAIKVLKEEFAFDDNFVSKFKMEAQAAARLSHPNIVSVYDVVDEDVLHYIVMELIEGITLKNYIEKKGHLESKEAIGIAIQVGQGIAAAHEQHIIHRDIKPQNMIISRDGKVKVADFGIARAVSTQTMNATAVGSVHYISPEQARGGYCDERSDIYSFGITMYEMVTGKVPFEGDNTVTVALAHLEEPVRRPSELVPDLSHALEQIILKCTQKRPDRRYSNVLDVIGDLRKALMNPDCDIYDLEEGDELGKTRSISREELINMQESRKAGRENERSEEELKDDVPKPVSREKGKRRGNGHLSSRKNPEKDVSTQFERIITGIGIVAAILIVAVVLFVFSRLTGLFRAGTSEKPTVTVSTETATESVEVNITNNQTYVPSVLKMTEEKAREELEKAGLKMEVTGTDFSDNVAEGLVMSQVFDKDVVLEKGSVVGVTLSKGSDKVDLGELNLTVLTADNAAKLLEEKGLTVEIKEEFSNTAAAGAVLRFSPETAKVGESVTLFVSKGIQVVQGMVPELRGQNQTAADAMLAAAGLLPGDVTQEHSDTVAEGLIISQAVDAGTMLEPGAAVDYVVSGEPDLSQAESDQYYVASIDQTCSLSNYIGPASQTSSVRVMVRLKQTMPNGEEIYTPLIKERLVVGAQTIPVVIPRIRGAYGVDSGIVEVVDAGSANLTVIASYPVTFFPVG</sequence>
<dbReference type="PATRIC" id="fig|742734.4.peg.5819"/>
<dbReference type="NCBIfam" id="NF033483">
    <property type="entry name" value="PknB_PASTA_kin"/>
    <property type="match status" value="1"/>
</dbReference>
<dbReference type="PROSITE" id="PS51178">
    <property type="entry name" value="PASTA"/>
    <property type="match status" value="3"/>
</dbReference>
<keyword evidence="3" id="KW-0808">Transferase</keyword>
<dbReference type="SMART" id="SM00740">
    <property type="entry name" value="PASTA"/>
    <property type="match status" value="3"/>
</dbReference>
<evidence type="ECO:0000256" key="3">
    <source>
        <dbReference type="ARBA" id="ARBA00022679"/>
    </source>
</evidence>
<evidence type="ECO:0000259" key="13">
    <source>
        <dbReference type="PROSITE" id="PS51178"/>
    </source>
</evidence>
<dbReference type="Proteomes" id="UP000037392">
    <property type="component" value="Unassembled WGS sequence"/>
</dbReference>
<dbReference type="AlphaFoldDB" id="A0A0J9BFW0"/>
<evidence type="ECO:0000256" key="9">
    <source>
        <dbReference type="PROSITE-ProRule" id="PRU10141"/>
    </source>
</evidence>
<keyword evidence="11" id="KW-1133">Transmembrane helix</keyword>
<dbReference type="CDD" id="cd06577">
    <property type="entry name" value="PASTA_pknB"/>
    <property type="match status" value="3"/>
</dbReference>
<protein>
    <recommendedName>
        <fullName evidence="1">non-specific serine/threonine protein kinase</fullName>
        <ecNumber evidence="1">2.7.11.1</ecNumber>
    </recommendedName>
</protein>
<evidence type="ECO:0000256" key="10">
    <source>
        <dbReference type="SAM" id="MobiDB-lite"/>
    </source>
</evidence>
<evidence type="ECO:0000256" key="2">
    <source>
        <dbReference type="ARBA" id="ARBA00022527"/>
    </source>
</evidence>
<dbReference type="GeneID" id="93166470"/>
<dbReference type="InterPro" id="IPR011009">
    <property type="entry name" value="Kinase-like_dom_sf"/>
</dbReference>
<dbReference type="RefSeq" id="WP_048931223.1">
    <property type="nucleotide sequence ID" value="NZ_KQ235887.1"/>
</dbReference>
<dbReference type="FunFam" id="3.30.200.20:FF:000035">
    <property type="entry name" value="Serine/threonine protein kinase Stk1"/>
    <property type="match status" value="1"/>
</dbReference>
<dbReference type="Gene3D" id="3.30.200.20">
    <property type="entry name" value="Phosphorylase Kinase, domain 1"/>
    <property type="match status" value="1"/>
</dbReference>
<dbReference type="PANTHER" id="PTHR43289:SF34">
    <property type="entry name" value="SERINE_THREONINE-PROTEIN KINASE YBDM-RELATED"/>
    <property type="match status" value="1"/>
</dbReference>
<dbReference type="SMART" id="SM00220">
    <property type="entry name" value="S_TKc"/>
    <property type="match status" value="1"/>
</dbReference>
<evidence type="ECO:0000259" key="12">
    <source>
        <dbReference type="PROSITE" id="PS50011"/>
    </source>
</evidence>
<dbReference type="PANTHER" id="PTHR43289">
    <property type="entry name" value="MITOGEN-ACTIVATED PROTEIN KINASE KINASE KINASE 20-RELATED"/>
    <property type="match status" value="1"/>
</dbReference>
<dbReference type="InterPro" id="IPR000719">
    <property type="entry name" value="Prot_kinase_dom"/>
</dbReference>
<feature type="domain" description="PASTA" evidence="13">
    <location>
        <begin position="408"/>
        <end position="475"/>
    </location>
</feature>
<feature type="compositionally biased region" description="Basic and acidic residues" evidence="10">
    <location>
        <begin position="291"/>
        <end position="311"/>
    </location>
</feature>
<dbReference type="OrthoDB" id="9788659at2"/>
<gene>
    <name evidence="14" type="ORF">HMPREF9470_05442</name>
</gene>
<feature type="domain" description="PASTA" evidence="13">
    <location>
        <begin position="544"/>
        <end position="611"/>
    </location>
</feature>
<feature type="domain" description="PASTA" evidence="13">
    <location>
        <begin position="476"/>
        <end position="541"/>
    </location>
</feature>
<dbReference type="GO" id="GO:0004674">
    <property type="term" value="F:protein serine/threonine kinase activity"/>
    <property type="evidence" value="ECO:0007669"/>
    <property type="project" value="UniProtKB-KW"/>
</dbReference>
<keyword evidence="11" id="KW-0812">Transmembrane</keyword>